<dbReference type="EMBL" id="CAJJDN010000097">
    <property type="protein sequence ID" value="CAD8111282.1"/>
    <property type="molecule type" value="Genomic_DNA"/>
</dbReference>
<accession>A0A8S1Q733</accession>
<evidence type="ECO:0000313" key="2">
    <source>
        <dbReference type="EMBL" id="CAD8111284.1"/>
    </source>
</evidence>
<comment type="caution">
    <text evidence="1">The sequence shown here is derived from an EMBL/GenBank/DDBJ whole genome shotgun (WGS) entry which is preliminary data.</text>
</comment>
<reference evidence="1" key="1">
    <citation type="submission" date="2021-01" db="EMBL/GenBank/DDBJ databases">
        <authorList>
            <consortium name="Genoscope - CEA"/>
            <person name="William W."/>
        </authorList>
    </citation>
    <scope>NUCLEOTIDE SEQUENCE</scope>
</reference>
<proteinExistence type="predicted"/>
<keyword evidence="3" id="KW-1185">Reference proteome</keyword>
<dbReference type="EMBL" id="CAJJDN010000097">
    <property type="protein sequence ID" value="CAD8111284.1"/>
    <property type="molecule type" value="Genomic_DNA"/>
</dbReference>
<dbReference type="Proteomes" id="UP000692954">
    <property type="component" value="Unassembled WGS sequence"/>
</dbReference>
<protein>
    <submittedName>
        <fullName evidence="1">Uncharacterized protein</fullName>
    </submittedName>
</protein>
<evidence type="ECO:0000313" key="1">
    <source>
        <dbReference type="EMBL" id="CAD8111282.1"/>
    </source>
</evidence>
<gene>
    <name evidence="1" type="ORF">PSON_ATCC_30995.1.T0970218</name>
    <name evidence="2" type="ORF">PSON_ATCC_30995.1.T0970219</name>
</gene>
<name>A0A8S1Q733_9CILI</name>
<sequence>MKKLNQLVRYLVFQGNELIESIWIIKDKDCDQKEIRANNQIKHLIKLNDIYGLNLYDTPAIFSLFKKCLNQILSKVLIQKHVFQIQNNIQQYQKELLQNNTKLFKQIPFYDIPGDLESKEIRNKTYLYILYKVKQNQKSQVIIKQLHDFDQFIVYVFDIN</sequence>
<evidence type="ECO:0000313" key="3">
    <source>
        <dbReference type="Proteomes" id="UP000692954"/>
    </source>
</evidence>
<organism evidence="1 3">
    <name type="scientific">Paramecium sonneborni</name>
    <dbReference type="NCBI Taxonomy" id="65129"/>
    <lineage>
        <taxon>Eukaryota</taxon>
        <taxon>Sar</taxon>
        <taxon>Alveolata</taxon>
        <taxon>Ciliophora</taxon>
        <taxon>Intramacronucleata</taxon>
        <taxon>Oligohymenophorea</taxon>
        <taxon>Peniculida</taxon>
        <taxon>Parameciidae</taxon>
        <taxon>Paramecium</taxon>
    </lineage>
</organism>
<dbReference type="AlphaFoldDB" id="A0A8S1Q733"/>